<dbReference type="EC" id="3.1.-.-" evidence="6"/>
<dbReference type="GO" id="GO:0016788">
    <property type="term" value="F:hydrolase activity, acting on ester bonds"/>
    <property type="evidence" value="ECO:0007669"/>
    <property type="project" value="InterPro"/>
</dbReference>
<feature type="compositionally biased region" description="Low complexity" evidence="7">
    <location>
        <begin position="511"/>
        <end position="527"/>
    </location>
</feature>
<organism evidence="9">
    <name type="scientific">Plasmodium falciparum Santa Lucia</name>
    <dbReference type="NCBI Taxonomy" id="478859"/>
    <lineage>
        <taxon>Eukaryota</taxon>
        <taxon>Sar</taxon>
        <taxon>Alveolata</taxon>
        <taxon>Apicomplexa</taxon>
        <taxon>Aconoidasida</taxon>
        <taxon>Haemosporida</taxon>
        <taxon>Plasmodiidae</taxon>
        <taxon>Plasmodium</taxon>
        <taxon>Plasmodium (Laverania)</taxon>
    </lineage>
</organism>
<dbReference type="PANTHER" id="PTHR48182:SF2">
    <property type="entry name" value="PROTEIN SERAC1"/>
    <property type="match status" value="1"/>
</dbReference>
<reference evidence="9" key="1">
    <citation type="submission" date="2013-02" db="EMBL/GenBank/DDBJ databases">
        <title>The Genome Sequence of Plasmodium falciparum Santa Lucia.</title>
        <authorList>
            <consortium name="The Broad Institute Genome Sequencing Platform"/>
            <consortium name="The Broad Institute Genome Sequencing Center for Infectious Disease"/>
            <person name="Neafsey D."/>
            <person name="Cheeseman I."/>
            <person name="Volkman S."/>
            <person name="Adams J."/>
            <person name="Walker B."/>
            <person name="Young S.K."/>
            <person name="Zeng Q."/>
            <person name="Gargeya S."/>
            <person name="Fitzgerald M."/>
            <person name="Haas B."/>
            <person name="Abouelleil A."/>
            <person name="Alvarado L."/>
            <person name="Arachchi H.M."/>
            <person name="Berlin A.M."/>
            <person name="Chapman S.B."/>
            <person name="Dewar J."/>
            <person name="Goldberg J."/>
            <person name="Griggs A."/>
            <person name="Gujja S."/>
            <person name="Hansen M."/>
            <person name="Howarth C."/>
            <person name="Imamovic A."/>
            <person name="Larimer J."/>
            <person name="McCowan C."/>
            <person name="Murphy C."/>
            <person name="Neiman D."/>
            <person name="Pearson M."/>
            <person name="Priest M."/>
            <person name="Roberts A."/>
            <person name="Saif S."/>
            <person name="Shea T."/>
            <person name="Sisk P."/>
            <person name="Sykes S."/>
            <person name="Wortman J."/>
            <person name="Nusbaum C."/>
            <person name="Birren B."/>
        </authorList>
    </citation>
    <scope>NUCLEOTIDE SEQUENCE [LARGE SCALE GENOMIC DNA]</scope>
    <source>
        <strain evidence="9">Santa Lucia</strain>
    </source>
</reference>
<dbReference type="InterPro" id="IPR012908">
    <property type="entry name" value="PGAP1-ab_dom-like"/>
</dbReference>
<evidence type="ECO:0000313" key="9">
    <source>
        <dbReference type="EMBL" id="EUT83577.1"/>
    </source>
</evidence>
<evidence type="ECO:0000256" key="5">
    <source>
        <dbReference type="ARBA" id="ARBA00023136"/>
    </source>
</evidence>
<feature type="region of interest" description="Disordered" evidence="7">
    <location>
        <begin position="1222"/>
        <end position="1303"/>
    </location>
</feature>
<feature type="domain" description="GPI inositol-deacylase PGAP1-like alpha/beta" evidence="8">
    <location>
        <begin position="1581"/>
        <end position="1650"/>
    </location>
</feature>
<dbReference type="GO" id="GO:0005789">
    <property type="term" value="C:endoplasmic reticulum membrane"/>
    <property type="evidence" value="ECO:0007669"/>
    <property type="project" value="UniProtKB-SubCell"/>
</dbReference>
<evidence type="ECO:0000256" key="7">
    <source>
        <dbReference type="SAM" id="MobiDB-lite"/>
    </source>
</evidence>
<evidence type="ECO:0000256" key="3">
    <source>
        <dbReference type="ARBA" id="ARBA00022824"/>
    </source>
</evidence>
<keyword evidence="6" id="KW-0378">Hydrolase</keyword>
<keyword evidence="6" id="KW-1133">Transmembrane helix</keyword>
<dbReference type="GO" id="GO:0015031">
    <property type="term" value="P:protein transport"/>
    <property type="evidence" value="ECO:0007669"/>
    <property type="project" value="UniProtKB-KW"/>
</dbReference>
<evidence type="ECO:0000259" key="8">
    <source>
        <dbReference type="Pfam" id="PF07819"/>
    </source>
</evidence>
<keyword evidence="6" id="KW-0653">Protein transport</keyword>
<accession>W7FMZ7</accession>
<comment type="similarity">
    <text evidence="6">Belongs to the GPI inositol-deacylase family.</text>
</comment>
<keyword evidence="3 6" id="KW-0256">Endoplasmic reticulum</keyword>
<name>W7FMZ7_PLAFA</name>
<keyword evidence="6" id="KW-0813">Transport</keyword>
<evidence type="ECO:0000256" key="2">
    <source>
        <dbReference type="ARBA" id="ARBA00004370"/>
    </source>
</evidence>
<sequence>MYDRFLEKISIISLNLLSKINLKNSYNDENLNVIKRDKRFNTLPLLLRIEYDEINKYGDYNKRKKRNPIFISYYKKKNVFIHLLNQEKYVPKFELLINDIIKTYRDREFLSDFSLNFLYEVVKSKNSFNLLSNNDVHGLLLILGQEFLKCNTDTLDKEVIKEQKDNLYNNYNIFLHDENNDYNENEEENYKRKLEKLNLLLNERNMKILKISCFLLRYISIDNRQSKMVDDIFMFFFLMKLNFVMNMKKDIQRKHIEKDFNFNFYFYILLLYYYIYIYNTTRKIKIFDQGLIHHYEYKPLNEFNTIYKNYENLKKNQFFNLNRYGIYNRKDEELEYYNILNNNNNYNIQYNNNNNNYNNRNMFYQYNYVNDKKCIFFLKRNYFINSKFLKNNFPIYFQFNDLSNINFLTNYNNFKILRKKFYENTYKYKSDIINESLKSYVLFTLNLLFKLNNVDKTNEDMLISNVKKVDKQNSKNNLTLINSFLSAASVGKRWMLMFWFIPFSKKKENKTNNNRNDNNNDNINNSNSVERVGKVSKNILLKNLNEKKKNCKNKIMLCELIYQSLDYITLNEQVQYNNKGYNIIESCLTEIINHIERKYKLKYVSSTKDSNVVLDNENKKKNKNEKNTSENDENILFNIINIDNKLKNPKNIVNVEHLLKKLNELLKLTQNSSVYVNTGLHIILRNMFINRLNSLNLDLLFLINMYSNNNYKKKFFHYDQRYIISNNDSEKNESKNNKEMDLKELNKKQKDTHNDFLSNDINTNENIMKQYDNENITTPDSNNNNNNINGIKTLNISSLNVSPNNKTEEDHFNLEVTKKTQGFRKRLNDNIYNELSIILRIYANCLTSKDICFDSFSLLYCMYKNIIQNILRISFNFTYFFSAEFFFFNDNMNLNSLVNIKNQLLPSCLLFDSIRALTNMKSHYAYYTHIMKQRKKLEKKLEKDKNKKLLLSTLNIKEIKRTKKQNKIVVTSAKEYDKKPYHKYERFLEKVDKMIKKEICYKEIKYINTPHNHSIMNLNNILKYIYGNTYFNNYYNNNYLIYFKNIKRKLQRKILLDEHIYMISKYNQQFYQLNDRFLPIYSYSKKYNIYRNKPLKKYHKKNIYKNNTLEQMNQMDFHGSDKKVIDNNSMTNQNSLKNNTNEILNKKIKGREMKKRKIMKKKIKKRKELDLIFIHGLRGNALRTWRFSNLYHNGSDYHFYYKNKNLEKFKKKDSDLLKYNTNEKSVNHNNNNNNKNKNNVSNNKNKNNVSNNKNKNNVSNNKNKNNVSNNKNKNNVSNNKNKNNVNNNNNKNNVNNNNNNNMNNIFNNNKWNFLEMTNLNNKFFTNEKNNTLKENNKDLSNNTNTINVKFNSMEKLEEKDNVIIYDDFRKKVRRLMKIKNNFQFIFNNHLINILMLNYKHNQNIVPMYTKTNVINKNLFKSLFLQNKKLKHDLDIYSDELSYLIWPFYLLYPIKRNANIYVFNYHSPLYPDGNFYTKVYYKNDNKNSTKLYTKHNDRRNKNKKVEHIKKQEDISLKNNSITNVNVEKEKNADNMYNYYMNVVNSFFNTKKDDNNNNNNNILEYNAHKEKYFYTDRMNFDEMSSFLLKKLKNTNIGKKNDIMFVAHSMGGLLTQYILLKNDHFLNKTKCIFFYATPHFGSPLSSSAYLLKPFLSPYVYQLNDYDSKLNYLQQSFKERIKNKDLVIYSFSESEKSPLPFIGVYTMIVPCTSAYLYYSKIFTIIKYCNHLEISKLNSEEDVKFYYLNKVMKEFSKIK</sequence>
<keyword evidence="5 6" id="KW-0472">Membrane</keyword>
<dbReference type="Proteomes" id="UP000030666">
    <property type="component" value="Unassembled WGS sequence"/>
</dbReference>
<dbReference type="PANTHER" id="PTHR48182">
    <property type="entry name" value="PROTEIN SERAC1"/>
    <property type="match status" value="1"/>
</dbReference>
<dbReference type="SUPFAM" id="SSF53474">
    <property type="entry name" value="alpha/beta-Hydrolases"/>
    <property type="match status" value="1"/>
</dbReference>
<protein>
    <recommendedName>
        <fullName evidence="6">GPI inositol-deacylase</fullName>
        <ecNumber evidence="6">3.1.-.-</ecNumber>
    </recommendedName>
</protein>
<keyword evidence="4" id="KW-0496">Mitochondrion</keyword>
<dbReference type="OrthoDB" id="5086500at2759"/>
<feature type="region of interest" description="Disordered" evidence="7">
    <location>
        <begin position="509"/>
        <end position="528"/>
    </location>
</feature>
<dbReference type="GO" id="GO:0005739">
    <property type="term" value="C:mitochondrion"/>
    <property type="evidence" value="ECO:0007669"/>
    <property type="project" value="UniProtKB-SubCell"/>
</dbReference>
<evidence type="ECO:0000256" key="1">
    <source>
        <dbReference type="ARBA" id="ARBA00004173"/>
    </source>
</evidence>
<dbReference type="Pfam" id="PF07819">
    <property type="entry name" value="PGAP1"/>
    <property type="match status" value="1"/>
</dbReference>
<dbReference type="Gene3D" id="3.40.50.1820">
    <property type="entry name" value="alpha/beta hydrolase"/>
    <property type="match status" value="1"/>
</dbReference>
<feature type="transmembrane region" description="Helical" evidence="6">
    <location>
        <begin position="232"/>
        <end position="248"/>
    </location>
</feature>
<keyword evidence="6" id="KW-0812">Transmembrane</keyword>
<gene>
    <name evidence="9" type="ORF">PFAG_03452</name>
</gene>
<proteinExistence type="inferred from homology"/>
<dbReference type="EMBL" id="KE123502">
    <property type="protein sequence ID" value="EUT83577.1"/>
    <property type="molecule type" value="Genomic_DNA"/>
</dbReference>
<dbReference type="InterPro" id="IPR052374">
    <property type="entry name" value="SERAC1"/>
</dbReference>
<comment type="function">
    <text evidence="6">Involved in inositol deacylation of GPI-anchored proteins which plays important roles in the quality control and ER-associated degradation of GPI-anchored proteins.</text>
</comment>
<evidence type="ECO:0000256" key="6">
    <source>
        <dbReference type="RuleBase" id="RU365011"/>
    </source>
</evidence>
<comment type="subcellular location">
    <subcellularLocation>
        <location evidence="6">Endoplasmic reticulum membrane</location>
    </subcellularLocation>
    <subcellularLocation>
        <location evidence="2">Membrane</location>
    </subcellularLocation>
    <subcellularLocation>
        <location evidence="1">Mitochondrion</location>
    </subcellularLocation>
</comment>
<comment type="caution">
    <text evidence="6">Lacks conserved residue(s) required for the propagation of feature annotation.</text>
</comment>
<feature type="transmembrane region" description="Helical" evidence="6">
    <location>
        <begin position="260"/>
        <end position="278"/>
    </location>
</feature>
<dbReference type="InterPro" id="IPR029058">
    <property type="entry name" value="AB_hydrolase_fold"/>
</dbReference>
<evidence type="ECO:0000256" key="4">
    <source>
        <dbReference type="ARBA" id="ARBA00023128"/>
    </source>
</evidence>